<accession>A0A1Y6BBR8</accession>
<name>A0A1Y6BBR8_9BACT</name>
<evidence type="ECO:0000313" key="3">
    <source>
        <dbReference type="Proteomes" id="UP000192907"/>
    </source>
</evidence>
<dbReference type="EMBL" id="FWZT01000003">
    <property type="protein sequence ID" value="SMF01969.1"/>
    <property type="molecule type" value="Genomic_DNA"/>
</dbReference>
<gene>
    <name evidence="2" type="ORF">SAMN06296036_103229</name>
</gene>
<dbReference type="AlphaFoldDB" id="A0A1Y6BBR8"/>
<proteinExistence type="predicted"/>
<dbReference type="RefSeq" id="WP_132315959.1">
    <property type="nucleotide sequence ID" value="NZ_FWZT01000003.1"/>
</dbReference>
<organism evidence="2 3">
    <name type="scientific">Pseudobacteriovorax antillogorgiicola</name>
    <dbReference type="NCBI Taxonomy" id="1513793"/>
    <lineage>
        <taxon>Bacteria</taxon>
        <taxon>Pseudomonadati</taxon>
        <taxon>Bdellovibrionota</taxon>
        <taxon>Oligoflexia</taxon>
        <taxon>Oligoflexales</taxon>
        <taxon>Pseudobacteriovoracaceae</taxon>
        <taxon>Pseudobacteriovorax</taxon>
    </lineage>
</organism>
<feature type="signal peptide" evidence="1">
    <location>
        <begin position="1"/>
        <end position="19"/>
    </location>
</feature>
<keyword evidence="3" id="KW-1185">Reference proteome</keyword>
<sequence>MKYTSFALLGVLLAGPALADFSVDMEAGRRESSFDTGKVSAKNYSNEARLSLGYQLEGLTGLPLTTGLSFSTAKYDNFTGASDLTTDAVHNSVSLDFGLIGSHESLLTPFAKLRYTLYSKGEREFDGIETATGYDARGTETFRERGVDVSVGTYFPLMSFVKGMVAVDIGSKMLEIRESKVDEYQINLAGGPDRLQSLGKTKDNSIGYNSVSVLLGLSAQL</sequence>
<evidence type="ECO:0000313" key="2">
    <source>
        <dbReference type="EMBL" id="SMF01969.1"/>
    </source>
</evidence>
<reference evidence="3" key="1">
    <citation type="submission" date="2017-04" db="EMBL/GenBank/DDBJ databases">
        <authorList>
            <person name="Varghese N."/>
            <person name="Submissions S."/>
        </authorList>
    </citation>
    <scope>NUCLEOTIDE SEQUENCE [LARGE SCALE GENOMIC DNA]</scope>
    <source>
        <strain evidence="3">RKEM611</strain>
    </source>
</reference>
<evidence type="ECO:0000256" key="1">
    <source>
        <dbReference type="SAM" id="SignalP"/>
    </source>
</evidence>
<dbReference type="Proteomes" id="UP000192907">
    <property type="component" value="Unassembled WGS sequence"/>
</dbReference>
<protein>
    <recommendedName>
        <fullName evidence="4">Outer membrane protein beta-barrel domain-containing protein</fullName>
    </recommendedName>
</protein>
<feature type="chain" id="PRO_5010995816" description="Outer membrane protein beta-barrel domain-containing protein" evidence="1">
    <location>
        <begin position="20"/>
        <end position="221"/>
    </location>
</feature>
<evidence type="ECO:0008006" key="4">
    <source>
        <dbReference type="Google" id="ProtNLM"/>
    </source>
</evidence>
<keyword evidence="1" id="KW-0732">Signal</keyword>